<reference evidence="2" key="1">
    <citation type="journal article" date="2019" name="Int. J. Syst. Evol. Microbiol.">
        <title>The Global Catalogue of Microorganisms (GCM) 10K type strain sequencing project: providing services to taxonomists for standard genome sequencing and annotation.</title>
        <authorList>
            <consortium name="The Broad Institute Genomics Platform"/>
            <consortium name="The Broad Institute Genome Sequencing Center for Infectious Disease"/>
            <person name="Wu L."/>
            <person name="Ma J."/>
        </authorList>
    </citation>
    <scope>NUCLEOTIDE SEQUENCE [LARGE SCALE GENOMIC DNA]</scope>
    <source>
        <strain evidence="2">CGMCC 1.12811</strain>
    </source>
</reference>
<protein>
    <recommendedName>
        <fullName evidence="3">ABC transporter ATPase</fullName>
    </recommendedName>
</protein>
<sequence>MNQQFKINNLKSKIKMYVPFENLPEDSRIWIYQSNRKFSDAEFSEIEKDLELFLNGWAAHGTSLEASYQLKYNRFIIIAVNQEVQAATGCSIDASVAFIQSLEQKYGVDLLDKMNVTFKLGEHIAHKPLLDFKKMVKDKAVTENTIVFNNLINTIQEYNESWEVPAADSWHSRFF</sequence>
<proteinExistence type="predicted"/>
<comment type="caution">
    <text evidence="1">The sequence shown here is derived from an EMBL/GenBank/DDBJ whole genome shotgun (WGS) entry which is preliminary data.</text>
</comment>
<gene>
    <name evidence="1" type="ORF">GCM10008015_10460</name>
</gene>
<dbReference type="Proteomes" id="UP000658793">
    <property type="component" value="Unassembled WGS sequence"/>
</dbReference>
<dbReference type="EMBL" id="BMGA01000002">
    <property type="protein sequence ID" value="GGA71678.1"/>
    <property type="molecule type" value="Genomic_DNA"/>
</dbReference>
<evidence type="ECO:0000313" key="1">
    <source>
        <dbReference type="EMBL" id="GGA71678.1"/>
    </source>
</evidence>
<evidence type="ECO:0008006" key="3">
    <source>
        <dbReference type="Google" id="ProtNLM"/>
    </source>
</evidence>
<keyword evidence="2" id="KW-1185">Reference proteome</keyword>
<accession>A0ABQ1HE51</accession>
<name>A0ABQ1HE51_9FLAO</name>
<evidence type="ECO:0000313" key="2">
    <source>
        <dbReference type="Proteomes" id="UP000658793"/>
    </source>
</evidence>
<organism evidence="1 2">
    <name type="scientific">Flavobacterium palustre</name>
    <dbReference type="NCBI Taxonomy" id="1476463"/>
    <lineage>
        <taxon>Bacteria</taxon>
        <taxon>Pseudomonadati</taxon>
        <taxon>Bacteroidota</taxon>
        <taxon>Flavobacteriia</taxon>
        <taxon>Flavobacteriales</taxon>
        <taxon>Flavobacteriaceae</taxon>
        <taxon>Flavobacterium</taxon>
    </lineage>
</organism>